<feature type="transmembrane region" description="Helical" evidence="2">
    <location>
        <begin position="69"/>
        <end position="87"/>
    </location>
</feature>
<keyword evidence="2" id="KW-1133">Transmembrane helix</keyword>
<protein>
    <recommendedName>
        <fullName evidence="3">RAP domain-containing protein</fullName>
    </recommendedName>
</protein>
<dbReference type="PROSITE" id="PS51286">
    <property type="entry name" value="RAP"/>
    <property type="match status" value="1"/>
</dbReference>
<dbReference type="Pfam" id="PF26188">
    <property type="entry name" value="RESC6"/>
    <property type="match status" value="1"/>
</dbReference>
<dbReference type="GO" id="GO:0044528">
    <property type="term" value="P:regulation of mitochondrial mRNA stability"/>
    <property type="evidence" value="ECO:0007669"/>
    <property type="project" value="TreeGrafter"/>
</dbReference>
<dbReference type="InterPro" id="IPR058917">
    <property type="entry name" value="RESC6_dom"/>
</dbReference>
<keyword evidence="5" id="KW-1185">Reference proteome</keyword>
<evidence type="ECO:0000259" key="3">
    <source>
        <dbReference type="PROSITE" id="PS51286"/>
    </source>
</evidence>
<dbReference type="GO" id="GO:0003723">
    <property type="term" value="F:RNA binding"/>
    <property type="evidence" value="ECO:0007669"/>
    <property type="project" value="TreeGrafter"/>
</dbReference>
<dbReference type="InterPro" id="IPR016024">
    <property type="entry name" value="ARM-type_fold"/>
</dbReference>
<evidence type="ECO:0000256" key="1">
    <source>
        <dbReference type="SAM" id="MobiDB-lite"/>
    </source>
</evidence>
<dbReference type="Pfam" id="PF08373">
    <property type="entry name" value="RAP"/>
    <property type="match status" value="1"/>
</dbReference>
<dbReference type="AlphaFoldDB" id="A0A0G4IRN6"/>
<dbReference type="EMBL" id="CDSF01000081">
    <property type="protein sequence ID" value="CEO97857.1"/>
    <property type="molecule type" value="Genomic_DNA"/>
</dbReference>
<dbReference type="OrthoDB" id="2019031at2759"/>
<organism evidence="4 5">
    <name type="scientific">Plasmodiophora brassicae</name>
    <name type="common">Clubroot disease agent</name>
    <dbReference type="NCBI Taxonomy" id="37360"/>
    <lineage>
        <taxon>Eukaryota</taxon>
        <taxon>Sar</taxon>
        <taxon>Rhizaria</taxon>
        <taxon>Endomyxa</taxon>
        <taxon>Phytomyxea</taxon>
        <taxon>Plasmodiophorida</taxon>
        <taxon>Plasmodiophoridae</taxon>
        <taxon>Plasmodiophora</taxon>
    </lineage>
</organism>
<dbReference type="InterPro" id="IPR013584">
    <property type="entry name" value="RAP"/>
</dbReference>
<keyword evidence="2" id="KW-0812">Transmembrane</keyword>
<feature type="domain" description="RAP" evidence="3">
    <location>
        <begin position="425"/>
        <end position="489"/>
    </location>
</feature>
<proteinExistence type="predicted"/>
<dbReference type="PANTHER" id="PTHR21228">
    <property type="entry name" value="FAST LEU-RICH DOMAIN-CONTAINING"/>
    <property type="match status" value="1"/>
</dbReference>
<dbReference type="PANTHER" id="PTHR21228:SF40">
    <property type="entry name" value="LD45607P"/>
    <property type="match status" value="1"/>
</dbReference>
<dbReference type="SMART" id="SM00952">
    <property type="entry name" value="RAP"/>
    <property type="match status" value="1"/>
</dbReference>
<dbReference type="SUPFAM" id="SSF48371">
    <property type="entry name" value="ARM repeat"/>
    <property type="match status" value="1"/>
</dbReference>
<keyword evidence="2" id="KW-0472">Membrane</keyword>
<name>A0A0G4IRN6_PLABS</name>
<dbReference type="GO" id="GO:0035770">
    <property type="term" value="C:ribonucleoprotein granule"/>
    <property type="evidence" value="ECO:0007669"/>
    <property type="project" value="TreeGrafter"/>
</dbReference>
<evidence type="ECO:0000313" key="5">
    <source>
        <dbReference type="Proteomes" id="UP000039324"/>
    </source>
</evidence>
<dbReference type="GO" id="GO:0000963">
    <property type="term" value="P:mitochondrial RNA processing"/>
    <property type="evidence" value="ECO:0007669"/>
    <property type="project" value="TreeGrafter"/>
</dbReference>
<reference evidence="4 5" key="1">
    <citation type="submission" date="2015-02" db="EMBL/GenBank/DDBJ databases">
        <authorList>
            <person name="Chooi Y.-H."/>
        </authorList>
    </citation>
    <scope>NUCLEOTIDE SEQUENCE [LARGE SCALE GENOMIC DNA]</scope>
    <source>
        <strain evidence="4">E3</strain>
    </source>
</reference>
<sequence>MKVASVSSTCAVIATRADLPETSGVSLGLAKTDVKASAEGVGNHRRGSCPSIHSSVCQRRRSPPTMTSFALVLPVLVMAATITAMPVHRRAPRHSRTSNIAQVVNPTPLHVLDGNLRDGWRPSPSDVDRARSYLIQDRLHDQDFNVLPHLANKLAKYNAHNGVLSAIADALQRHQERVNRYNSREIAMLLHSLAKRRIKKRVLFNALGNRALEIMPDFNPQCVANTAWAFATLSIQNRPLFNALGSRALEIISGFNPQNVANTAWAFATVSVENLALFNALANRGVETISESNPQHVANTMWAFSAVRFDPDDRIVEAMVGRTCFLYSDGSFSDEHLVQLHLWRLFVGESRFDSVVDRVCHVKTDVMVSRFRDAMSRTMQLHVSRMEGEVVDALSRMYQPGYVVSGYICPGTGYSIDAALPKERIAVEVNGPMHFLRDCCSNRVTSMNGASRLKRYLLERYGWRIVDVNFEDWDKTGGDREQQQELLQQLLAPFS</sequence>
<evidence type="ECO:0000256" key="2">
    <source>
        <dbReference type="SAM" id="Phobius"/>
    </source>
</evidence>
<accession>A0A0G4IRN6</accession>
<gene>
    <name evidence="4" type="ORF">PBRA_005971</name>
</gene>
<dbReference type="GO" id="GO:0005759">
    <property type="term" value="C:mitochondrial matrix"/>
    <property type="evidence" value="ECO:0007669"/>
    <property type="project" value="TreeGrafter"/>
</dbReference>
<dbReference type="InterPro" id="IPR050870">
    <property type="entry name" value="FAST_kinase"/>
</dbReference>
<dbReference type="Proteomes" id="UP000039324">
    <property type="component" value="Unassembled WGS sequence"/>
</dbReference>
<evidence type="ECO:0000313" key="4">
    <source>
        <dbReference type="EMBL" id="CEO97857.1"/>
    </source>
</evidence>
<feature type="region of interest" description="Disordered" evidence="1">
    <location>
        <begin position="39"/>
        <end position="59"/>
    </location>
</feature>